<feature type="transmembrane region" description="Helical" evidence="5">
    <location>
        <begin position="12"/>
        <end position="32"/>
    </location>
</feature>
<feature type="domain" description="Virulence factor membrane-bound polymerase C-terminal" evidence="7">
    <location>
        <begin position="382"/>
        <end position="541"/>
    </location>
</feature>
<sequence length="583" mass="65143">MTISSPSFKLSASPSSISHVIASFILALGWLLPNHYQPWVSFHSEAWVSIVLCVFAALPFLIYRELTDWHWLTLAIGALAIVPITQLWLGLIDFSGTALIGTIYLFGLALSVQAGHRWQQCRRDELGDILFLSIGIAGTASVGIQLHQWLGLVTQDSQLGLWMHQQIGSRPYGNLAQPNQLSTLLTWGVLASAWGFYRGFLRGSFAFLLACFLVAGIALTQSRTGALAILIISASTVYWRRSLPQRTFIATLSLTIVYIAFAFSISPACEFLQLEQDENPTERLSAGIMLRPAIWRMFIDAVSVHPLSGYGMNQVLHAQAEKMLEHPEAFSTAFGHSHNIFIDLLLWFGVPIGAIASVLLILWFVTSVRAIKRPEDGVLALFAIVIGVHSLLELPLHYAYFLLPTGMVIGMLNRENGRGIILRSSRHAFLTALLVTSSLLALSISDYFRIEAEMAELTLEKSWPGIQKGDKHPRNIFLLTQLREAIQLGRFAEHSEMSSEELDWVRKATTNFPSPSNLYKLSSAYALNGRKQDAINWLRRTCGLVHPKICEMAKNEWAENQEKLPPSERIAWPAQTFENTFQR</sequence>
<evidence type="ECO:0000259" key="8">
    <source>
        <dbReference type="Pfam" id="PF15864"/>
    </source>
</evidence>
<keyword evidence="10" id="KW-1185">Reference proteome</keyword>
<dbReference type="Pfam" id="PF15864">
    <property type="entry name" value="PglL_A"/>
    <property type="match status" value="1"/>
</dbReference>
<dbReference type="InterPro" id="IPR031726">
    <property type="entry name" value="PglL_A"/>
</dbReference>
<feature type="transmembrane region" description="Helical" evidence="5">
    <location>
        <begin position="94"/>
        <end position="114"/>
    </location>
</feature>
<dbReference type="RefSeq" id="WP_169206172.1">
    <property type="nucleotide sequence ID" value="NZ_CP059560.1"/>
</dbReference>
<name>A0ABX1MS02_9RHOO</name>
<dbReference type="InterPro" id="IPR007016">
    <property type="entry name" value="O-antigen_ligase-rel_domated"/>
</dbReference>
<feature type="transmembrane region" description="Helical" evidence="5">
    <location>
        <begin position="377"/>
        <end position="392"/>
    </location>
</feature>
<dbReference type="InterPro" id="IPR051533">
    <property type="entry name" value="WaaL-like"/>
</dbReference>
<feature type="transmembrane region" description="Helical" evidence="5">
    <location>
        <begin position="44"/>
        <end position="62"/>
    </location>
</feature>
<protein>
    <recommendedName>
        <fullName evidence="11">Virulence factor membrane-bound polymerase C-terminal domain-containing protein</fullName>
    </recommendedName>
</protein>
<keyword evidence="4 5" id="KW-0472">Membrane</keyword>
<dbReference type="Pfam" id="PF04932">
    <property type="entry name" value="Wzy_C"/>
    <property type="match status" value="1"/>
</dbReference>
<feature type="transmembrane region" description="Helical" evidence="5">
    <location>
        <begin position="126"/>
        <end position="146"/>
    </location>
</feature>
<comment type="caution">
    <text evidence="9">The sequence shown here is derived from an EMBL/GenBank/DDBJ whole genome shotgun (WGS) entry which is preliminary data.</text>
</comment>
<evidence type="ECO:0000256" key="2">
    <source>
        <dbReference type="ARBA" id="ARBA00022692"/>
    </source>
</evidence>
<dbReference type="Pfam" id="PF11846">
    <property type="entry name" value="Wzy_C_2"/>
    <property type="match status" value="1"/>
</dbReference>
<feature type="transmembrane region" description="Helical" evidence="5">
    <location>
        <begin position="247"/>
        <end position="265"/>
    </location>
</feature>
<dbReference type="EMBL" id="WTVR01000016">
    <property type="protein sequence ID" value="NMF88764.1"/>
    <property type="molecule type" value="Genomic_DNA"/>
</dbReference>
<feature type="transmembrane region" description="Helical" evidence="5">
    <location>
        <begin position="344"/>
        <end position="365"/>
    </location>
</feature>
<feature type="domain" description="O-antigen ligase-related" evidence="6">
    <location>
        <begin position="210"/>
        <end position="351"/>
    </location>
</feature>
<accession>A0ABX1MS02</accession>
<evidence type="ECO:0000313" key="9">
    <source>
        <dbReference type="EMBL" id="NMF88764.1"/>
    </source>
</evidence>
<evidence type="ECO:0000256" key="1">
    <source>
        <dbReference type="ARBA" id="ARBA00004141"/>
    </source>
</evidence>
<feature type="domain" description="Protein glycosylation ligase" evidence="8">
    <location>
        <begin position="171"/>
        <end position="194"/>
    </location>
</feature>
<keyword evidence="3 5" id="KW-1133">Transmembrane helix</keyword>
<gene>
    <name evidence="9" type="ORF">GPA26_09785</name>
</gene>
<evidence type="ECO:0000259" key="6">
    <source>
        <dbReference type="Pfam" id="PF04932"/>
    </source>
</evidence>
<reference evidence="9 10" key="1">
    <citation type="submission" date="2019-12" db="EMBL/GenBank/DDBJ databases">
        <title>Comparative genomics gives insights into the taxonomy of the Azoarcus-Aromatoleum group and reveals separate origins of nif in the plant-associated Azoarcus and non-plant-associated Aromatoleum sub-groups.</title>
        <authorList>
            <person name="Lafos M."/>
            <person name="Maluk M."/>
            <person name="Batista M."/>
            <person name="Junghare M."/>
            <person name="Carmona M."/>
            <person name="Faoro H."/>
            <person name="Cruz L.M."/>
            <person name="Battistoni F."/>
            <person name="De Souza E."/>
            <person name="Pedrosa F."/>
            <person name="Chen W.-M."/>
            <person name="Poole P.S."/>
            <person name="Dixon R.A."/>
            <person name="James E.K."/>
        </authorList>
    </citation>
    <scope>NUCLEOTIDE SEQUENCE [LARGE SCALE GENOMIC DNA]</scope>
    <source>
        <strain evidence="9 10">ToN1</strain>
    </source>
</reference>
<feature type="transmembrane region" description="Helical" evidence="5">
    <location>
        <begin position="69"/>
        <end position="88"/>
    </location>
</feature>
<proteinExistence type="predicted"/>
<evidence type="ECO:0000256" key="3">
    <source>
        <dbReference type="ARBA" id="ARBA00022989"/>
    </source>
</evidence>
<keyword evidence="2 5" id="KW-0812">Transmembrane</keyword>
<feature type="transmembrane region" description="Helical" evidence="5">
    <location>
        <begin position="204"/>
        <end position="219"/>
    </location>
</feature>
<evidence type="ECO:0008006" key="11">
    <source>
        <dbReference type="Google" id="ProtNLM"/>
    </source>
</evidence>
<organism evidence="9 10">
    <name type="scientific">Aromatoleum petrolei</name>
    <dbReference type="NCBI Taxonomy" id="76116"/>
    <lineage>
        <taxon>Bacteria</taxon>
        <taxon>Pseudomonadati</taxon>
        <taxon>Pseudomonadota</taxon>
        <taxon>Betaproteobacteria</taxon>
        <taxon>Rhodocyclales</taxon>
        <taxon>Rhodocyclaceae</taxon>
        <taxon>Aromatoleum</taxon>
    </lineage>
</organism>
<evidence type="ECO:0000313" key="10">
    <source>
        <dbReference type="Proteomes" id="UP000652074"/>
    </source>
</evidence>
<evidence type="ECO:0000259" key="7">
    <source>
        <dbReference type="Pfam" id="PF11846"/>
    </source>
</evidence>
<dbReference type="InterPro" id="IPR021797">
    <property type="entry name" value="Wzy_C_2"/>
</dbReference>
<comment type="subcellular location">
    <subcellularLocation>
        <location evidence="1">Membrane</location>
        <topology evidence="1">Multi-pass membrane protein</topology>
    </subcellularLocation>
</comment>
<dbReference type="PANTHER" id="PTHR37422:SF13">
    <property type="entry name" value="LIPOPOLYSACCHARIDE BIOSYNTHESIS PROTEIN PA4999-RELATED"/>
    <property type="match status" value="1"/>
</dbReference>
<evidence type="ECO:0000256" key="4">
    <source>
        <dbReference type="ARBA" id="ARBA00023136"/>
    </source>
</evidence>
<dbReference type="Proteomes" id="UP000652074">
    <property type="component" value="Unassembled WGS sequence"/>
</dbReference>
<dbReference type="PANTHER" id="PTHR37422">
    <property type="entry name" value="TEICHURONIC ACID BIOSYNTHESIS PROTEIN TUAE"/>
    <property type="match status" value="1"/>
</dbReference>
<evidence type="ECO:0000256" key="5">
    <source>
        <dbReference type="SAM" id="Phobius"/>
    </source>
</evidence>